<dbReference type="Pfam" id="PF24436">
    <property type="entry name" value="INTS7_N"/>
    <property type="match status" value="1"/>
</dbReference>
<evidence type="ECO:0000313" key="10">
    <source>
        <dbReference type="RefSeq" id="XP_039124705.1"/>
    </source>
</evidence>
<comment type="subcellular location">
    <subcellularLocation>
        <location evidence="2">Cytoplasm</location>
    </subcellularLocation>
    <subcellularLocation>
        <location evidence="1">Nucleus</location>
    </subcellularLocation>
</comment>
<sequence>MERIPAARAMEWSIELEKALRSNLSGRQIEAIEQIGWNLKEWSKEPEITLAVANMYGLVPGEDRTFANTILLRLADAFRTGDNNIRKSILKIFMLELKHLMNKGKCYNGILAKCRVPNHAELLKRVKVVFDTGDSVAKSLALRLFGCWADLAKDSSHTRYMILLSLQSSHVTEVKASLFAAGCLCRLSEDFAFVVVEVLSNMILSESPFDVKLAAIRAFARLCCSLSVTTRAYKAGKKLLAGLIQDGLIAEMLSSLSNLVSNSSSLIHEQVDLLVSMLDKESSPFIKARVLKCLSFLIVQGASFPVSSKLLDSLLLVIEDSNFQAEALQILQKIFCRMFSGLSDIDVPEILKVVNAMENVACSSIEANSCLALGVLMEMLCSFKKVRRGHKWHSSEKSHVAFFQLQESVQALSCTSGGDGIRFLLWHVISLVMDHLKSLLERVYPEVGGEFSKLSRVKNECQNLFALLMHLAEEYPTSVAVLLEKARCLVGILVGALERLHAKTINSCGETNTNFPLTESDHNMRISFILELIMCIVRLVNACFTILDESGSVSNEACSMVMNIIDSIQQSGYDVCNMHDIFLHCLHLSTTCHSHTLSTGSTHPDEVSIGVNVGFPHNVCFFSQEKQTLDIIKKIIKHGNYWAAYKAGKRACSEGFWLAAAFTFRKLIECVRSNSYRCWIRSFILFSGSESEIKLLLFPKAGAELINELHKNSDCERPLSCVEAELKQNVEENYDLHDFDKKLPRVYSRLYSSVQSLAAAGHSDGIYCFQMWFLSLRAKILEIVAEMLGLLNSHMITMENLAKEVKRNAHMSGAVMPNISDLVDKFANISSRLNNLAKAYDTLATSFLDIDFSSVGNMLRFALNCSLLAFSATFAFNFFSLPSFESIISYSSQKLENHPPTVLLQDLVDRLWGIDDNIVLPLQQFMVGSGELMCYPQSRTQINKSDHKNQCSLSISSFAVSNILKIHEDAKKVKDDEDLYVLFKRAMQLLSDIVRKWMELPFQLPKYFFRVRPCTGAELFVFNADSRPEGELSIFPGFQLSLNICIQLKNAGSNVQVCEMHCVITTSLSHRVTTGAEGRDRQANITFETEKIEEMVKLNEMLLLHLRFDSKDTHRKHSAVFDSSDTATTFISFKPNERGQGFSTCLLDVSAFPEGAYQIKWQSCCIDKNGSYWSLLPLNTGSIFTIKNKP</sequence>
<proteinExistence type="inferred from homology"/>
<dbReference type="GeneID" id="120261091"/>
<evidence type="ECO:0000256" key="1">
    <source>
        <dbReference type="ARBA" id="ARBA00004123"/>
    </source>
</evidence>
<evidence type="ECO:0000256" key="4">
    <source>
        <dbReference type="ARBA" id="ARBA00022490"/>
    </source>
</evidence>
<keyword evidence="5" id="KW-0539">Nucleus</keyword>
<feature type="domain" description="Integrator complex subunit 7 helical bundle" evidence="8">
    <location>
        <begin position="723"/>
        <end position="869"/>
    </location>
</feature>
<feature type="domain" description="Integrator complex subunit 7 N-terminal" evidence="7">
    <location>
        <begin position="66"/>
        <end position="407"/>
    </location>
</feature>
<evidence type="ECO:0000259" key="7">
    <source>
        <dbReference type="Pfam" id="PF24436"/>
    </source>
</evidence>
<feature type="domain" description="Integrator complex subunit 7-like C-terminal" evidence="6">
    <location>
        <begin position="1016"/>
        <end position="1187"/>
    </location>
</feature>
<comment type="similarity">
    <text evidence="3">Belongs to the Integrator subunit 7 family.</text>
</comment>
<dbReference type="GO" id="GO:0032039">
    <property type="term" value="C:integrator complex"/>
    <property type="evidence" value="ECO:0007669"/>
    <property type="project" value="InterPro"/>
</dbReference>
<dbReference type="InterPro" id="IPR033060">
    <property type="entry name" value="INTS7"/>
</dbReference>
<dbReference type="InterPro" id="IPR016024">
    <property type="entry name" value="ARM-type_fold"/>
</dbReference>
<dbReference type="InterPro" id="IPR056516">
    <property type="entry name" value="INTS7_N"/>
</dbReference>
<evidence type="ECO:0000256" key="2">
    <source>
        <dbReference type="ARBA" id="ARBA00004496"/>
    </source>
</evidence>
<dbReference type="GO" id="GO:0005737">
    <property type="term" value="C:cytoplasm"/>
    <property type="evidence" value="ECO:0007669"/>
    <property type="project" value="UniProtKB-SubCell"/>
</dbReference>
<dbReference type="AlphaFoldDB" id="A0AB40BBM8"/>
<dbReference type="Pfam" id="PF22966">
    <property type="entry name" value="INTS7_C_plants"/>
    <property type="match status" value="1"/>
</dbReference>
<gene>
    <name evidence="10" type="primary">LOC120261091</name>
</gene>
<evidence type="ECO:0000259" key="6">
    <source>
        <dbReference type="Pfam" id="PF22966"/>
    </source>
</evidence>
<reference evidence="10" key="1">
    <citation type="submission" date="2025-08" db="UniProtKB">
        <authorList>
            <consortium name="RefSeq"/>
        </authorList>
    </citation>
    <scope>IDENTIFICATION</scope>
</reference>
<dbReference type="Pfam" id="PF24437">
    <property type="entry name" value="INTS7_HB"/>
    <property type="match status" value="1"/>
</dbReference>
<dbReference type="InterPro" id="IPR056517">
    <property type="entry name" value="INTS7_HB"/>
</dbReference>
<dbReference type="PANTHER" id="PTHR13322:SF2">
    <property type="entry name" value="INTEGRATOR COMPLEX SUBUNIT 7"/>
    <property type="match status" value="1"/>
</dbReference>
<evidence type="ECO:0000256" key="3">
    <source>
        <dbReference type="ARBA" id="ARBA00008565"/>
    </source>
</evidence>
<keyword evidence="4" id="KW-0963">Cytoplasm</keyword>
<evidence type="ECO:0000313" key="9">
    <source>
        <dbReference type="Proteomes" id="UP001515500"/>
    </source>
</evidence>
<name>A0AB40BBM8_DIOCR</name>
<dbReference type="SUPFAM" id="SSF48371">
    <property type="entry name" value="ARM repeat"/>
    <property type="match status" value="1"/>
</dbReference>
<protein>
    <submittedName>
        <fullName evidence="10">Uncharacterized protein LOC120261091</fullName>
    </submittedName>
</protein>
<evidence type="ECO:0000256" key="5">
    <source>
        <dbReference type="ARBA" id="ARBA00023242"/>
    </source>
</evidence>
<dbReference type="InterPro" id="IPR055195">
    <property type="entry name" value="INTS7_C_plant"/>
</dbReference>
<dbReference type="PANTHER" id="PTHR13322">
    <property type="entry name" value="C1ORF73 PROTEIN"/>
    <property type="match status" value="1"/>
</dbReference>
<dbReference type="Proteomes" id="UP001515500">
    <property type="component" value="Chromosome 5"/>
</dbReference>
<keyword evidence="9" id="KW-1185">Reference proteome</keyword>
<accession>A0AB40BBM8</accession>
<organism evidence="9 10">
    <name type="scientific">Dioscorea cayennensis subsp. rotundata</name>
    <name type="common">White Guinea yam</name>
    <name type="synonym">Dioscorea rotundata</name>
    <dbReference type="NCBI Taxonomy" id="55577"/>
    <lineage>
        <taxon>Eukaryota</taxon>
        <taxon>Viridiplantae</taxon>
        <taxon>Streptophyta</taxon>
        <taxon>Embryophyta</taxon>
        <taxon>Tracheophyta</taxon>
        <taxon>Spermatophyta</taxon>
        <taxon>Magnoliopsida</taxon>
        <taxon>Liliopsida</taxon>
        <taxon>Dioscoreales</taxon>
        <taxon>Dioscoreaceae</taxon>
        <taxon>Dioscorea</taxon>
    </lineage>
</organism>
<dbReference type="RefSeq" id="XP_039124705.1">
    <property type="nucleotide sequence ID" value="XM_039268771.1"/>
</dbReference>
<evidence type="ECO:0000259" key="8">
    <source>
        <dbReference type="Pfam" id="PF24437"/>
    </source>
</evidence>
<dbReference type="GO" id="GO:0034472">
    <property type="term" value="P:snRNA 3'-end processing"/>
    <property type="evidence" value="ECO:0007669"/>
    <property type="project" value="TreeGrafter"/>
</dbReference>